<evidence type="ECO:0000313" key="1">
    <source>
        <dbReference type="EMBL" id="GIL53645.1"/>
    </source>
</evidence>
<evidence type="ECO:0000313" key="2">
    <source>
        <dbReference type="Proteomes" id="UP000747399"/>
    </source>
</evidence>
<sequence>DEGVGDAGVILDEAAVESCEAQECTDVGDGGRNGEVVEGGEFVGVGGDAVPGDNEAAEFGGWLRKGAFGKSDMEVLLLEGVEDGVDLSTMVFKGTRVDEDVVKVNHSALVAEGAQDVVHEEHEGSRSRCEAEGEDEPFIETILAAEGGLMDVRVMDANLVAAGPKVKLGEVGGSM</sequence>
<dbReference type="EMBL" id="BNCO01000015">
    <property type="protein sequence ID" value="GIL53645.1"/>
    <property type="molecule type" value="Genomic_DNA"/>
</dbReference>
<dbReference type="AlphaFoldDB" id="A0A8J4B3Z8"/>
<keyword evidence="2" id="KW-1185">Reference proteome</keyword>
<organism evidence="1 2">
    <name type="scientific">Volvox africanus</name>
    <dbReference type="NCBI Taxonomy" id="51714"/>
    <lineage>
        <taxon>Eukaryota</taxon>
        <taxon>Viridiplantae</taxon>
        <taxon>Chlorophyta</taxon>
        <taxon>core chlorophytes</taxon>
        <taxon>Chlorophyceae</taxon>
        <taxon>CS clade</taxon>
        <taxon>Chlamydomonadales</taxon>
        <taxon>Volvocaceae</taxon>
        <taxon>Volvox</taxon>
    </lineage>
</organism>
<feature type="non-terminal residue" evidence="1">
    <location>
        <position position="1"/>
    </location>
</feature>
<reference evidence="1" key="1">
    <citation type="journal article" date="2021" name="Proc. Natl. Acad. Sci. U.S.A.">
        <title>Three genomes in the algal genus Volvox reveal the fate of a haploid sex-determining region after a transition to homothallism.</title>
        <authorList>
            <person name="Yamamoto K."/>
            <person name="Hamaji T."/>
            <person name="Kawai-Toyooka H."/>
            <person name="Matsuzaki R."/>
            <person name="Takahashi F."/>
            <person name="Nishimura Y."/>
            <person name="Kawachi M."/>
            <person name="Noguchi H."/>
            <person name="Minakuchi Y."/>
            <person name="Umen J.G."/>
            <person name="Toyoda A."/>
            <person name="Nozaki H."/>
        </authorList>
    </citation>
    <scope>NUCLEOTIDE SEQUENCE</scope>
    <source>
        <strain evidence="1">NIES-3780</strain>
    </source>
</reference>
<dbReference type="Proteomes" id="UP000747399">
    <property type="component" value="Unassembled WGS sequence"/>
</dbReference>
<name>A0A8J4B3Z8_9CHLO</name>
<protein>
    <submittedName>
        <fullName evidence="1">Uncharacterized protein</fullName>
    </submittedName>
</protein>
<gene>
    <name evidence="1" type="ORF">Vafri_9264</name>
</gene>
<proteinExistence type="predicted"/>
<accession>A0A8J4B3Z8</accession>
<comment type="caution">
    <text evidence="1">The sequence shown here is derived from an EMBL/GenBank/DDBJ whole genome shotgun (WGS) entry which is preliminary data.</text>
</comment>